<dbReference type="PANTHER" id="PTHR18063">
    <property type="entry name" value="NF-E2 INDUCIBLE PROTEIN"/>
    <property type="match status" value="1"/>
</dbReference>
<feature type="region of interest" description="Disordered" evidence="1">
    <location>
        <begin position="296"/>
        <end position="348"/>
    </location>
</feature>
<keyword evidence="4" id="KW-1185">Reference proteome</keyword>
<feature type="compositionally biased region" description="Polar residues" evidence="1">
    <location>
        <begin position="305"/>
        <end position="319"/>
    </location>
</feature>
<gene>
    <name evidence="3" type="ORF">HGUI_01476</name>
</gene>
<dbReference type="GO" id="GO:0004843">
    <property type="term" value="F:cysteine-type deubiquitinase activity"/>
    <property type="evidence" value="ECO:0007669"/>
    <property type="project" value="InterPro"/>
</dbReference>
<dbReference type="GO" id="GO:0005829">
    <property type="term" value="C:cytosol"/>
    <property type="evidence" value="ECO:0007669"/>
    <property type="project" value="TreeGrafter"/>
</dbReference>
<dbReference type="Proteomes" id="UP000183365">
    <property type="component" value="Unassembled WGS sequence"/>
</dbReference>
<dbReference type="OrthoDB" id="10261212at2759"/>
<dbReference type="VEuPathDB" id="FungiDB:HGUI_01476"/>
<sequence>MIYQLKQILLPFENGYQNVVVDTTEGSKGLPTLVNTLILSPTHKSFANDLIDVLNESIEVDSDLLVSHLINIAQFFNPQQNINAAFLRQSLNDFIDKKSNLDPVFNGGFKSGNELSGNTVSEIELSIFQLYQLNVMHMWITDDEYISTKSLKDTQQIIMNGFGLNREARKTPSVLEVGNNKQIVDQFNQVKSFLASTASQATELGLNIAKEKLHFEDVVVFYRNETFQTLLKAKDDTLYILTPILDSDLNWKSFKTVNGTEDEYLSTITNKSNIPAFNELSDEEFARQLQMQEDERYAQEVGGRNRSSSKTPKTLDNNAQYIKKKQKQVKKNMKESKLKKKKKGCLVM</sequence>
<dbReference type="GO" id="GO:0016807">
    <property type="term" value="F:cysteine-type carboxypeptidase activity"/>
    <property type="evidence" value="ECO:0007669"/>
    <property type="project" value="TreeGrafter"/>
</dbReference>
<accession>A0A1L0B0F1</accession>
<dbReference type="PANTHER" id="PTHR18063:SF6">
    <property type="entry name" value="UBIQUITIN CARBOXYL-TERMINAL HYDROLASE"/>
    <property type="match status" value="1"/>
</dbReference>
<name>A0A1L0B0F1_9ASCO</name>
<dbReference type="InterPro" id="IPR033979">
    <property type="entry name" value="MINDY_domain"/>
</dbReference>
<protein>
    <recommendedName>
        <fullName evidence="2">MINDY deubiquitinase domain-containing protein</fullName>
    </recommendedName>
</protein>
<evidence type="ECO:0000313" key="4">
    <source>
        <dbReference type="Proteomes" id="UP000183365"/>
    </source>
</evidence>
<feature type="compositionally biased region" description="Basic residues" evidence="1">
    <location>
        <begin position="322"/>
        <end position="348"/>
    </location>
</feature>
<dbReference type="EMBL" id="FQNF01000020">
    <property type="protein sequence ID" value="SGZ39276.1"/>
    <property type="molecule type" value="Genomic_DNA"/>
</dbReference>
<dbReference type="AlphaFoldDB" id="A0A1L0B0F1"/>
<feature type="domain" description="MINDY deubiquitinase" evidence="2">
    <location>
        <begin position="2"/>
        <end position="266"/>
    </location>
</feature>
<reference evidence="4" key="1">
    <citation type="submission" date="2016-11" db="EMBL/GenBank/DDBJ databases">
        <authorList>
            <person name="Guldener U."/>
        </authorList>
    </citation>
    <scope>NUCLEOTIDE SEQUENCE [LARGE SCALE GENOMIC DNA]</scope>
</reference>
<dbReference type="InterPro" id="IPR007518">
    <property type="entry name" value="MINDY"/>
</dbReference>
<evidence type="ECO:0000313" key="3">
    <source>
        <dbReference type="EMBL" id="SGZ39276.1"/>
    </source>
</evidence>
<dbReference type="GO" id="GO:0071944">
    <property type="term" value="C:cell periphery"/>
    <property type="evidence" value="ECO:0007669"/>
    <property type="project" value="TreeGrafter"/>
</dbReference>
<dbReference type="GO" id="GO:0071108">
    <property type="term" value="P:protein K48-linked deubiquitination"/>
    <property type="evidence" value="ECO:0007669"/>
    <property type="project" value="TreeGrafter"/>
</dbReference>
<evidence type="ECO:0000259" key="2">
    <source>
        <dbReference type="Pfam" id="PF04424"/>
    </source>
</evidence>
<dbReference type="Pfam" id="PF04424">
    <property type="entry name" value="MINDY_DUB"/>
    <property type="match status" value="1"/>
</dbReference>
<evidence type="ECO:0000256" key="1">
    <source>
        <dbReference type="SAM" id="MobiDB-lite"/>
    </source>
</evidence>
<proteinExistence type="predicted"/>
<dbReference type="GO" id="GO:1990380">
    <property type="term" value="F:K48-linked deubiquitinase activity"/>
    <property type="evidence" value="ECO:0007669"/>
    <property type="project" value="InterPro"/>
</dbReference>
<organism evidence="3 4">
    <name type="scientific">Hanseniaspora guilliermondii</name>
    <dbReference type="NCBI Taxonomy" id="56406"/>
    <lineage>
        <taxon>Eukaryota</taxon>
        <taxon>Fungi</taxon>
        <taxon>Dikarya</taxon>
        <taxon>Ascomycota</taxon>
        <taxon>Saccharomycotina</taxon>
        <taxon>Saccharomycetes</taxon>
        <taxon>Saccharomycodales</taxon>
        <taxon>Saccharomycodaceae</taxon>
        <taxon>Hanseniaspora</taxon>
    </lineage>
</organism>